<dbReference type="Gene3D" id="3.40.640.10">
    <property type="entry name" value="Type I PLP-dependent aspartate aminotransferase-like (Major domain)"/>
    <property type="match status" value="1"/>
</dbReference>
<evidence type="ECO:0000256" key="4">
    <source>
        <dbReference type="ARBA" id="ARBA00022898"/>
    </source>
</evidence>
<evidence type="ECO:0000256" key="6">
    <source>
        <dbReference type="RuleBase" id="RU362118"/>
    </source>
</evidence>
<evidence type="ECO:0000256" key="1">
    <source>
        <dbReference type="ARBA" id="ARBA00001933"/>
    </source>
</evidence>
<dbReference type="Pfam" id="PF01053">
    <property type="entry name" value="Cys_Met_Meta_PP"/>
    <property type="match status" value="1"/>
</dbReference>
<dbReference type="GO" id="GO:0006535">
    <property type="term" value="P:cysteine biosynthetic process from serine"/>
    <property type="evidence" value="ECO:0007669"/>
    <property type="project" value="TreeGrafter"/>
</dbReference>
<dbReference type="GO" id="GO:0019346">
    <property type="term" value="P:transsulfuration"/>
    <property type="evidence" value="ECO:0007669"/>
    <property type="project" value="InterPro"/>
</dbReference>
<keyword evidence="8" id="KW-0456">Lyase</keyword>
<dbReference type="GO" id="GO:0071269">
    <property type="term" value="P:L-homocysteine biosynthetic process"/>
    <property type="evidence" value="ECO:0007669"/>
    <property type="project" value="TreeGrafter"/>
</dbReference>
<reference evidence="8 9" key="1">
    <citation type="submission" date="2018-07" db="EMBL/GenBank/DDBJ databases">
        <title>Freshwater and sediment microbial communities from various areas in North America, analyzing microbe dynamics in response to fracking.</title>
        <authorList>
            <person name="Lamendella R."/>
        </authorList>
    </citation>
    <scope>NUCLEOTIDE SEQUENCE [LARGE SCALE GENOMIC DNA]</scope>
    <source>
        <strain evidence="8 9">160A</strain>
    </source>
</reference>
<accession>A0A368VDB2</accession>
<evidence type="ECO:0000256" key="7">
    <source>
        <dbReference type="SAM" id="Phobius"/>
    </source>
</evidence>
<dbReference type="GO" id="GO:0004124">
    <property type="term" value="F:cysteine synthase activity"/>
    <property type="evidence" value="ECO:0007669"/>
    <property type="project" value="TreeGrafter"/>
</dbReference>
<dbReference type="GO" id="GO:0003961">
    <property type="term" value="F:O-acetylhomoserine aminocarboxypropyltransferase activity"/>
    <property type="evidence" value="ECO:0007669"/>
    <property type="project" value="TreeGrafter"/>
</dbReference>
<dbReference type="InterPro" id="IPR015424">
    <property type="entry name" value="PyrdxlP-dep_Trfase"/>
</dbReference>
<dbReference type="GO" id="GO:0030170">
    <property type="term" value="F:pyridoxal phosphate binding"/>
    <property type="evidence" value="ECO:0007669"/>
    <property type="project" value="InterPro"/>
</dbReference>
<dbReference type="EMBL" id="QPIZ01000002">
    <property type="protein sequence ID" value="RCW39096.1"/>
    <property type="molecule type" value="Genomic_DNA"/>
</dbReference>
<evidence type="ECO:0000313" key="8">
    <source>
        <dbReference type="EMBL" id="RCW39096.1"/>
    </source>
</evidence>
<keyword evidence="7" id="KW-0472">Membrane</keyword>
<dbReference type="PANTHER" id="PTHR43797">
    <property type="entry name" value="HOMOCYSTEINE/CYSTEINE SYNTHASE"/>
    <property type="match status" value="1"/>
</dbReference>
<dbReference type="PIRSF" id="PIRSF001434">
    <property type="entry name" value="CGS"/>
    <property type="match status" value="1"/>
</dbReference>
<dbReference type="InterPro" id="IPR006235">
    <property type="entry name" value="OAc-hSer/O-AcSer_sulfhydrylase"/>
</dbReference>
<dbReference type="SUPFAM" id="SSF53383">
    <property type="entry name" value="PLP-dependent transferases"/>
    <property type="match status" value="1"/>
</dbReference>
<evidence type="ECO:0000313" key="9">
    <source>
        <dbReference type="Proteomes" id="UP000252733"/>
    </source>
</evidence>
<keyword evidence="4 5" id="KW-0663">Pyridoxal phosphate</keyword>
<dbReference type="PANTHER" id="PTHR43797:SF2">
    <property type="entry name" value="HOMOCYSTEINE_CYSTEINE SYNTHASE"/>
    <property type="match status" value="1"/>
</dbReference>
<protein>
    <submittedName>
        <fullName evidence="8">O-acetylhomoserine (Thiol)-lyase</fullName>
    </submittedName>
</protein>
<dbReference type="GO" id="GO:0016829">
    <property type="term" value="F:lyase activity"/>
    <property type="evidence" value="ECO:0007669"/>
    <property type="project" value="UniProtKB-KW"/>
</dbReference>
<dbReference type="Gene3D" id="3.90.1150.10">
    <property type="entry name" value="Aspartate Aminotransferase, domain 1"/>
    <property type="match status" value="1"/>
</dbReference>
<sequence length="412" mass="45155">MKSKNISTRILHTPFLRKDSNNSLRMPIYENVAFEFETAQEIEAAFRGEIPRHVYSRIANPTVEHFENQIKEASGALGVLAVGSGMATLANLFVAIAAKGNNIITTNKLFGNTFSLVSTTLPSIGIEFRLADMTDPQSVEKLVDSKTVGIFFETITNPQLEVADVKALSQIAQKHKIPLICDTTLTPPDLFTSADFGVDVELISGTKFISGGATALGGLIIDNGSFNWSHNENLKPFHDQVGPLALIARLRKEVARNLGATLSAHNAFLLSLGLETLTLRTNKACQNTLETARWLEKQAAVKRVDYPGLESSPFFDLSRKQFNGKPGAVLTFDLDSKESCFKFINALKMIRKATNINDNKTLILHPASTIFCEYDKQTLDAMQIRQTTVRLAPGIEEAEDIIADVENALGAV</sequence>
<keyword evidence="3" id="KW-0808">Transferase</keyword>
<keyword evidence="7" id="KW-1133">Transmembrane helix</keyword>
<comment type="caution">
    <text evidence="8">The sequence shown here is derived from an EMBL/GenBank/DDBJ whole genome shotgun (WGS) entry which is preliminary data.</text>
</comment>
<keyword evidence="7" id="KW-0812">Transmembrane</keyword>
<dbReference type="InterPro" id="IPR015421">
    <property type="entry name" value="PyrdxlP-dep_Trfase_major"/>
</dbReference>
<dbReference type="InterPro" id="IPR015422">
    <property type="entry name" value="PyrdxlP-dep_Trfase_small"/>
</dbReference>
<dbReference type="GO" id="GO:0005737">
    <property type="term" value="C:cytoplasm"/>
    <property type="evidence" value="ECO:0007669"/>
    <property type="project" value="TreeGrafter"/>
</dbReference>
<feature type="transmembrane region" description="Helical" evidence="7">
    <location>
        <begin position="76"/>
        <end position="98"/>
    </location>
</feature>
<dbReference type="FunFam" id="3.40.640.10:FF:000046">
    <property type="entry name" value="Cystathionine gamma-lyase"/>
    <property type="match status" value="1"/>
</dbReference>
<evidence type="ECO:0000256" key="3">
    <source>
        <dbReference type="ARBA" id="ARBA00022679"/>
    </source>
</evidence>
<evidence type="ECO:0000256" key="5">
    <source>
        <dbReference type="PIRSR" id="PIRSR001434-2"/>
    </source>
</evidence>
<keyword evidence="9" id="KW-1185">Reference proteome</keyword>
<evidence type="ECO:0000256" key="2">
    <source>
        <dbReference type="ARBA" id="ARBA00009077"/>
    </source>
</evidence>
<dbReference type="AlphaFoldDB" id="A0A368VDB2"/>
<dbReference type="InterPro" id="IPR000277">
    <property type="entry name" value="Cys/Met-Metab_PyrdxlP-dep_enz"/>
</dbReference>
<feature type="modified residue" description="N6-(pyridoxal phosphate)lysine" evidence="5">
    <location>
        <position position="207"/>
    </location>
</feature>
<dbReference type="RefSeq" id="WP_114436349.1">
    <property type="nucleotide sequence ID" value="NZ_QPIZ01000002.1"/>
</dbReference>
<comment type="similarity">
    <text evidence="2 6">Belongs to the trans-sulfuration enzymes family.</text>
</comment>
<name>A0A368VDB2_9BACT</name>
<organism evidence="8 9">
    <name type="scientific">Marinilabilia salmonicolor</name>
    <dbReference type="NCBI Taxonomy" id="989"/>
    <lineage>
        <taxon>Bacteria</taxon>
        <taxon>Pseudomonadati</taxon>
        <taxon>Bacteroidota</taxon>
        <taxon>Bacteroidia</taxon>
        <taxon>Marinilabiliales</taxon>
        <taxon>Marinilabiliaceae</taxon>
        <taxon>Marinilabilia</taxon>
    </lineage>
</organism>
<dbReference type="Proteomes" id="UP000252733">
    <property type="component" value="Unassembled WGS sequence"/>
</dbReference>
<proteinExistence type="inferred from homology"/>
<comment type="cofactor">
    <cofactor evidence="1 6">
        <name>pyridoxal 5'-phosphate</name>
        <dbReference type="ChEBI" id="CHEBI:597326"/>
    </cofactor>
</comment>
<gene>
    <name evidence="8" type="ORF">DFO77_102251</name>
</gene>